<dbReference type="AlphaFoldDB" id="A0A068Y3K5"/>
<dbReference type="OMA" id="TEHIMKA"/>
<accession>A0A068Y3K5</accession>
<evidence type="ECO:0000313" key="1">
    <source>
        <dbReference type="EMBL" id="CDS37728.1"/>
    </source>
</evidence>
<reference evidence="1" key="1">
    <citation type="journal article" date="2013" name="Nature">
        <title>The genomes of four tapeworm species reveal adaptations to parasitism.</title>
        <authorList>
            <person name="Tsai I.J."/>
            <person name="Zarowiecki M."/>
            <person name="Holroyd N."/>
            <person name="Garciarrubio A."/>
            <person name="Sanchez-Flores A."/>
            <person name="Brooks K.L."/>
            <person name="Tracey A."/>
            <person name="Bobes R.J."/>
            <person name="Fragoso G."/>
            <person name="Sciutto E."/>
            <person name="Aslett M."/>
            <person name="Beasley H."/>
            <person name="Bennett H.M."/>
            <person name="Cai J."/>
            <person name="Camicia F."/>
            <person name="Clark R."/>
            <person name="Cucher M."/>
            <person name="De Silva N."/>
            <person name="Day T.A."/>
            <person name="Deplazes P."/>
            <person name="Estrada K."/>
            <person name="Fernandez C."/>
            <person name="Holland P.W."/>
            <person name="Hou J."/>
            <person name="Hu S."/>
            <person name="Huckvale T."/>
            <person name="Hung S.S."/>
            <person name="Kamenetzky L."/>
            <person name="Keane J.A."/>
            <person name="Kiss F."/>
            <person name="Koziol U."/>
            <person name="Lambert O."/>
            <person name="Liu K."/>
            <person name="Luo X."/>
            <person name="Luo Y."/>
            <person name="Macchiaroli N."/>
            <person name="Nichol S."/>
            <person name="Paps J."/>
            <person name="Parkinson J."/>
            <person name="Pouchkina-Stantcheva N."/>
            <person name="Riddiford N."/>
            <person name="Rosenzvit M."/>
            <person name="Salinas G."/>
            <person name="Wasmuth J.D."/>
            <person name="Zamanian M."/>
            <person name="Zheng Y."/>
            <person name="Cai X."/>
            <person name="Soberon X."/>
            <person name="Olson P.D."/>
            <person name="Laclette J.P."/>
            <person name="Brehm K."/>
            <person name="Berriman M."/>
            <person name="Garciarrubio A."/>
            <person name="Bobes R.J."/>
            <person name="Fragoso G."/>
            <person name="Sanchez-Flores A."/>
            <person name="Estrada K."/>
            <person name="Cevallos M.A."/>
            <person name="Morett E."/>
            <person name="Gonzalez V."/>
            <person name="Portillo T."/>
            <person name="Ochoa-Leyva A."/>
            <person name="Jose M.V."/>
            <person name="Sciutto E."/>
            <person name="Landa A."/>
            <person name="Jimenez L."/>
            <person name="Valdes V."/>
            <person name="Carrero J.C."/>
            <person name="Larralde C."/>
            <person name="Morales-Montor J."/>
            <person name="Limon-Lason J."/>
            <person name="Soberon X."/>
            <person name="Laclette J.P."/>
        </authorList>
    </citation>
    <scope>NUCLEOTIDE SEQUENCE [LARGE SCALE GENOMIC DNA]</scope>
</reference>
<reference evidence="1" key="2">
    <citation type="submission" date="2015-11" db="EMBL/GenBank/DDBJ databases">
        <authorList>
            <person name="Zhang Y."/>
            <person name="Guo Z."/>
        </authorList>
    </citation>
    <scope>NUCLEOTIDE SEQUENCE</scope>
</reference>
<dbReference type="OrthoDB" id="9976386at2759"/>
<dbReference type="Proteomes" id="UP000017246">
    <property type="component" value="Unassembled WGS sequence"/>
</dbReference>
<organism evidence="1 2">
    <name type="scientific">Echinococcus multilocularis</name>
    <name type="common">Fox tapeworm</name>
    <dbReference type="NCBI Taxonomy" id="6211"/>
    <lineage>
        <taxon>Eukaryota</taxon>
        <taxon>Metazoa</taxon>
        <taxon>Spiralia</taxon>
        <taxon>Lophotrochozoa</taxon>
        <taxon>Platyhelminthes</taxon>
        <taxon>Cestoda</taxon>
        <taxon>Eucestoda</taxon>
        <taxon>Cyclophyllidea</taxon>
        <taxon>Taeniidae</taxon>
        <taxon>Echinococcus</taxon>
    </lineage>
</organism>
<name>A0A068Y3K5_ECHMU</name>
<protein>
    <submittedName>
        <fullName evidence="1">Uncharacterized protein</fullName>
    </submittedName>
</protein>
<sequence length="285" mass="31490">MSRKPLPDSDFSRLIADLRAETDESERKLAKLYYSRGNFSGPQAAALVGTFKTAPEKMRVLRMLERRLCRMSCAEGEEVLRNLQLTQGDKLGALDYIKRTLFDHQTVEGTEHIMKAFISEKDKLRALNQLCAISSYANEEVPAGGHAVPESIGAVLSSAPPLEEHAYGAVRTQLYEKYGRIGLQNFPPTLRTIPHPAYACHPSYTYGRQLDTSFNPSGGRPPLPPRPIDTAVTGPARKLYLPPLPSSTIDRVCFSHGDPCLGAEQSGVSSIGFIDHRKWTNSKCC</sequence>
<keyword evidence="2" id="KW-1185">Reference proteome</keyword>
<dbReference type="eggNOG" id="ENOG502T0Y8">
    <property type="taxonomic scope" value="Eukaryota"/>
</dbReference>
<dbReference type="EMBL" id="LN902843">
    <property type="protein sequence ID" value="CDS37728.1"/>
    <property type="molecule type" value="Genomic_DNA"/>
</dbReference>
<gene>
    <name evidence="1" type="ORF">EmuJ_000500100</name>
</gene>
<evidence type="ECO:0000313" key="2">
    <source>
        <dbReference type="Proteomes" id="UP000017246"/>
    </source>
</evidence>
<proteinExistence type="predicted"/>